<dbReference type="OrthoDB" id="10522691at2759"/>
<feature type="region of interest" description="Disordered" evidence="1">
    <location>
        <begin position="79"/>
        <end position="139"/>
    </location>
</feature>
<proteinExistence type="predicted"/>
<dbReference type="Proteomes" id="UP000663877">
    <property type="component" value="Unassembled WGS sequence"/>
</dbReference>
<keyword evidence="2" id="KW-0812">Transmembrane</keyword>
<accession>A0A813XMA6</accession>
<dbReference type="Proteomes" id="UP000663832">
    <property type="component" value="Unassembled WGS sequence"/>
</dbReference>
<evidence type="ECO:0000313" key="6">
    <source>
        <dbReference type="Proteomes" id="UP000663877"/>
    </source>
</evidence>
<dbReference type="EMBL" id="CAJNOI010000028">
    <property type="protein sequence ID" value="CAF0871958.1"/>
    <property type="molecule type" value="Genomic_DNA"/>
</dbReference>
<feature type="compositionally biased region" description="Low complexity" evidence="1">
    <location>
        <begin position="122"/>
        <end position="139"/>
    </location>
</feature>
<evidence type="ECO:0000313" key="3">
    <source>
        <dbReference type="EMBL" id="CAF0831782.1"/>
    </source>
</evidence>
<reference evidence="4" key="1">
    <citation type="submission" date="2021-02" db="EMBL/GenBank/DDBJ databases">
        <authorList>
            <person name="Nowell W R."/>
        </authorList>
    </citation>
    <scope>NUCLEOTIDE SEQUENCE</scope>
</reference>
<feature type="compositionally biased region" description="Basic residues" evidence="1">
    <location>
        <begin position="89"/>
        <end position="105"/>
    </location>
</feature>
<protein>
    <submittedName>
        <fullName evidence="4">Uncharacterized protein</fullName>
    </submittedName>
</protein>
<gene>
    <name evidence="4" type="ORF">BJG266_LOCUS8949</name>
    <name evidence="3" type="ORF">QVE165_LOCUS5826</name>
</gene>
<keyword evidence="5" id="KW-1185">Reference proteome</keyword>
<evidence type="ECO:0000313" key="4">
    <source>
        <dbReference type="EMBL" id="CAF0871958.1"/>
    </source>
</evidence>
<evidence type="ECO:0000256" key="2">
    <source>
        <dbReference type="SAM" id="Phobius"/>
    </source>
</evidence>
<feature type="transmembrane region" description="Helical" evidence="2">
    <location>
        <begin position="45"/>
        <end position="69"/>
    </location>
</feature>
<dbReference type="EMBL" id="CAJNOM010000023">
    <property type="protein sequence ID" value="CAF0831782.1"/>
    <property type="molecule type" value="Genomic_DNA"/>
</dbReference>
<keyword evidence="2" id="KW-1133">Transmembrane helix</keyword>
<evidence type="ECO:0000313" key="5">
    <source>
        <dbReference type="Proteomes" id="UP000663832"/>
    </source>
</evidence>
<evidence type="ECO:0000256" key="1">
    <source>
        <dbReference type="SAM" id="MobiDB-lite"/>
    </source>
</evidence>
<comment type="caution">
    <text evidence="4">The sequence shown here is derived from an EMBL/GenBank/DDBJ whole genome shotgun (WGS) entry which is preliminary data.</text>
</comment>
<keyword evidence="2" id="KW-0472">Membrane</keyword>
<organism evidence="4 6">
    <name type="scientific">Adineta steineri</name>
    <dbReference type="NCBI Taxonomy" id="433720"/>
    <lineage>
        <taxon>Eukaryota</taxon>
        <taxon>Metazoa</taxon>
        <taxon>Spiralia</taxon>
        <taxon>Gnathifera</taxon>
        <taxon>Rotifera</taxon>
        <taxon>Eurotatoria</taxon>
        <taxon>Bdelloidea</taxon>
        <taxon>Adinetida</taxon>
        <taxon>Adinetidae</taxon>
        <taxon>Adineta</taxon>
    </lineage>
</organism>
<feature type="compositionally biased region" description="Low complexity" evidence="1">
    <location>
        <begin position="79"/>
        <end position="88"/>
    </location>
</feature>
<sequence length="139" mass="15860">MTGTEGIAIVIAKLEFPKAPVPWKPEPIKPSTTIQRSGGFCCSRLCFIISGLLLLLLVGDGIAAGLLILRKPGNEQVLTLQRPQPRLQRSTRQRPTRRLSTRQRSTRQLPVRQRPIRQRSTRQLPARQRQSRQQPVRQR</sequence>
<name>A0A813XMA6_9BILA</name>
<dbReference type="AlphaFoldDB" id="A0A813XMA6"/>